<dbReference type="SUPFAM" id="SSF50998">
    <property type="entry name" value="Quinoprotein alcohol dehydrogenase-like"/>
    <property type="match status" value="1"/>
</dbReference>
<dbReference type="InterPro" id="IPR015943">
    <property type="entry name" value="WD40/YVTN_repeat-like_dom_sf"/>
</dbReference>
<protein>
    <submittedName>
        <fullName evidence="3">Pyrrolo-quinoline quinone</fullName>
    </submittedName>
</protein>
<dbReference type="HOGENOM" id="CLU_519650_0_0_0"/>
<evidence type="ECO:0000313" key="3">
    <source>
        <dbReference type="EMBL" id="ABJ88718.1"/>
    </source>
</evidence>
<dbReference type="SMART" id="SM00564">
    <property type="entry name" value="PQQ"/>
    <property type="match status" value="2"/>
</dbReference>
<organism evidence="3">
    <name type="scientific">Solibacter usitatus (strain Ellin6076)</name>
    <dbReference type="NCBI Taxonomy" id="234267"/>
    <lineage>
        <taxon>Bacteria</taxon>
        <taxon>Pseudomonadati</taxon>
        <taxon>Acidobacteriota</taxon>
        <taxon>Terriglobia</taxon>
        <taxon>Bryobacterales</taxon>
        <taxon>Solibacteraceae</taxon>
        <taxon>Candidatus Solibacter</taxon>
    </lineage>
</organism>
<proteinExistence type="predicted"/>
<reference evidence="3" key="1">
    <citation type="submission" date="2006-10" db="EMBL/GenBank/DDBJ databases">
        <title>Complete sequence of Solibacter usitatus Ellin6076.</title>
        <authorList>
            <consortium name="US DOE Joint Genome Institute"/>
            <person name="Copeland A."/>
            <person name="Lucas S."/>
            <person name="Lapidus A."/>
            <person name="Barry K."/>
            <person name="Detter J.C."/>
            <person name="Glavina del Rio T."/>
            <person name="Hammon N."/>
            <person name="Israni S."/>
            <person name="Dalin E."/>
            <person name="Tice H."/>
            <person name="Pitluck S."/>
            <person name="Thompson L.S."/>
            <person name="Brettin T."/>
            <person name="Bruce D."/>
            <person name="Han C."/>
            <person name="Tapia R."/>
            <person name="Gilna P."/>
            <person name="Schmutz J."/>
            <person name="Larimer F."/>
            <person name="Land M."/>
            <person name="Hauser L."/>
            <person name="Kyrpides N."/>
            <person name="Mikhailova N."/>
            <person name="Janssen P.H."/>
            <person name="Kuske C.R."/>
            <person name="Richardson P."/>
        </authorList>
    </citation>
    <scope>NUCLEOTIDE SEQUENCE</scope>
    <source>
        <strain evidence="3">Ellin6076</strain>
    </source>
</reference>
<dbReference type="OrthoDB" id="101946at2"/>
<dbReference type="AlphaFoldDB" id="Q01NQ2"/>
<feature type="chain" id="PRO_5004162418" evidence="2">
    <location>
        <begin position="26"/>
        <end position="549"/>
    </location>
</feature>
<evidence type="ECO:0000256" key="2">
    <source>
        <dbReference type="SAM" id="SignalP"/>
    </source>
</evidence>
<evidence type="ECO:0000256" key="1">
    <source>
        <dbReference type="SAM" id="MobiDB-lite"/>
    </source>
</evidence>
<dbReference type="InParanoid" id="Q01NQ2"/>
<name>Q01NQ2_SOLUE</name>
<accession>Q01NQ2</accession>
<dbReference type="InterPro" id="IPR018391">
    <property type="entry name" value="PQQ_b-propeller_rpt"/>
</dbReference>
<dbReference type="PROSITE" id="PS51257">
    <property type="entry name" value="PROKAR_LIPOPROTEIN"/>
    <property type="match status" value="1"/>
</dbReference>
<dbReference type="eggNOG" id="COG1520">
    <property type="taxonomic scope" value="Bacteria"/>
</dbReference>
<dbReference type="InterPro" id="IPR011047">
    <property type="entry name" value="Quinoprotein_ADH-like_sf"/>
</dbReference>
<dbReference type="InterPro" id="IPR011044">
    <property type="entry name" value="Quino_amine_DH_bsu"/>
</dbReference>
<sequence length="549" mass="55880" precursor="true">MRNRLAGSVTVSFACAFVCLGVAHAQFGRGPAEWSTAGGDAHRSSSVATDPKISKESVQKGFALFWKMKLNNEARQLNGLTAPTLMDRHIGIHGFRSFGFVTGSGDNVYAVDTDLARIDWQKNFGGKPPADASMTCPGGMTSGTARSIGAAFPATMPAGRGGGGGFRGAAAKSGVGEAGEGGVTIKELEARAAAAAANAPAGRGSGGGFGGGRGARMPVVVNTLSSDGMFHSNYVSNGDEPEPPIRFLPPNANAQGLVIIDNVAYVATVNGCGGVPNGIWALDIAAKEVASWKPAKGDVAGSAGPAFGGDGTVYVSTTSGDLVALEPKTLKVKDVHSVGAELTSSPVVFQHKDKTFVSVTAKDGRLHLVDTSAMAGADVKSAPYSSVVDFTPGALATWQDAAGVRWILAPMAGLVSNDAKLAANGAVTNGAIAAWKVVDQDGAPALEAGWASRDLTSPLTPLVVNGVVFAVSSGEFRSKDAKMTAAQRAQRSAPAVVYALDGATGKELWNSGKTITSFVHGGGLSGAGGQIYLGTHDGTLYSFGFPIEH</sequence>
<gene>
    <name evidence="3" type="ordered locus">Acid_7820</name>
</gene>
<keyword evidence="2" id="KW-0732">Signal</keyword>
<dbReference type="SUPFAM" id="SSF50969">
    <property type="entry name" value="YVTN repeat-like/Quinoprotein amine dehydrogenase"/>
    <property type="match status" value="1"/>
</dbReference>
<dbReference type="Gene3D" id="2.40.128.630">
    <property type="match status" value="1"/>
</dbReference>
<dbReference type="STRING" id="234267.Acid_7820"/>
<dbReference type="EMBL" id="CP000473">
    <property type="protein sequence ID" value="ABJ88718.1"/>
    <property type="molecule type" value="Genomic_DNA"/>
</dbReference>
<dbReference type="KEGG" id="sus:Acid_7820"/>
<feature type="region of interest" description="Disordered" evidence="1">
    <location>
        <begin position="33"/>
        <end position="52"/>
    </location>
</feature>
<dbReference type="Gene3D" id="2.130.10.10">
    <property type="entry name" value="YVTN repeat-like/Quinoprotein amine dehydrogenase"/>
    <property type="match status" value="1"/>
</dbReference>
<feature type="signal peptide" evidence="2">
    <location>
        <begin position="1"/>
        <end position="25"/>
    </location>
</feature>